<organism evidence="9 10">
    <name type="scientific">Bipolaris oryzae ATCC 44560</name>
    <dbReference type="NCBI Taxonomy" id="930090"/>
    <lineage>
        <taxon>Eukaryota</taxon>
        <taxon>Fungi</taxon>
        <taxon>Dikarya</taxon>
        <taxon>Ascomycota</taxon>
        <taxon>Pezizomycotina</taxon>
        <taxon>Dothideomycetes</taxon>
        <taxon>Pleosporomycetidae</taxon>
        <taxon>Pleosporales</taxon>
        <taxon>Pleosporineae</taxon>
        <taxon>Pleosporaceae</taxon>
        <taxon>Bipolaris</taxon>
    </lineage>
</organism>
<feature type="transmembrane region" description="Helical" evidence="8">
    <location>
        <begin position="42"/>
        <end position="61"/>
    </location>
</feature>
<dbReference type="FunFam" id="1.10.630.10:FF:000129">
    <property type="entry name" value="Benzoate 4-monooxygenase cytochrome P450"/>
    <property type="match status" value="1"/>
</dbReference>
<evidence type="ECO:0000256" key="4">
    <source>
        <dbReference type="ARBA" id="ARBA00023002"/>
    </source>
</evidence>
<dbReference type="InterPro" id="IPR036396">
    <property type="entry name" value="Cyt_P450_sf"/>
</dbReference>
<dbReference type="PANTHER" id="PTHR24305:SF187">
    <property type="entry name" value="P450, PUTATIVE (EUROFUNG)-RELATED"/>
    <property type="match status" value="1"/>
</dbReference>
<dbReference type="Gene3D" id="1.10.630.10">
    <property type="entry name" value="Cytochrome P450"/>
    <property type="match status" value="1"/>
</dbReference>
<evidence type="ECO:0000256" key="3">
    <source>
        <dbReference type="ARBA" id="ARBA00022723"/>
    </source>
</evidence>
<dbReference type="GO" id="GO:0004497">
    <property type="term" value="F:monooxygenase activity"/>
    <property type="evidence" value="ECO:0007669"/>
    <property type="project" value="UniProtKB-KW"/>
</dbReference>
<evidence type="ECO:0000256" key="7">
    <source>
        <dbReference type="PIRSR" id="PIRSR602401-1"/>
    </source>
</evidence>
<keyword evidence="8" id="KW-0812">Transmembrane</keyword>
<accession>W6YYL4</accession>
<dbReference type="SUPFAM" id="SSF48264">
    <property type="entry name" value="Cytochrome P450"/>
    <property type="match status" value="1"/>
</dbReference>
<keyword evidence="3 7" id="KW-0479">Metal-binding</keyword>
<dbReference type="OrthoDB" id="6692864at2759"/>
<keyword evidence="4" id="KW-0560">Oxidoreductase</keyword>
<evidence type="ECO:0000256" key="2">
    <source>
        <dbReference type="ARBA" id="ARBA00010617"/>
    </source>
</evidence>
<evidence type="ECO:0000256" key="1">
    <source>
        <dbReference type="ARBA" id="ARBA00001971"/>
    </source>
</evidence>
<feature type="binding site" description="axial binding residue" evidence="7">
    <location>
        <position position="497"/>
    </location>
    <ligand>
        <name>heme</name>
        <dbReference type="ChEBI" id="CHEBI:30413"/>
    </ligand>
    <ligandPart>
        <name>Fe</name>
        <dbReference type="ChEBI" id="CHEBI:18248"/>
    </ligandPart>
</feature>
<evidence type="ECO:0000313" key="10">
    <source>
        <dbReference type="Proteomes" id="UP000054032"/>
    </source>
</evidence>
<sequence length="555" mass="62137">MIGTSAFSALGELVQSKTIIASLALATHYVLHTFEWDTRFHLILYAWALGLGSVAAITFMTGQHAGAIVATAQITATVASLYFSVLFTSILLHRGFFHRLRKFPGPIGSRFSKSYAIYAGVFPTRFRHFEYQRQLHQKYKSDVIRTGPREVTVYCADAIPLIHGPASTCRKPLSVYGVFREATGISLQTTTDKEKHRQQRRVWDRAFNAKALRDYEPRLNRHAATLVSRLKEQSSKGPVRINKWLNFYSFDVMGDMAFSRSFGLIEKGEETDFIKLLHEGMDPISVFAHVPWSLNLAVRAGAGAKALVEHSEWSRRVLEERVKNPPKENDVFSWVLGDDNRVTPNMVANSHLLVVAGSDTVAATLAMLAYELCAKPHIQAKLRNEIDAVHPGKTHLDCSDVTDCEYLNGVIQEALRLHPAVPSGAARETPPEGLTLPNGTYIPGNVIIWTPVYTIQRDPRYWEKPLAFMPERWTSQNSNAIIDKRAFMTFLSGPYSCIGQKLAMMELRSVVANLVRSFEITFAEGDDGSEIGSRSRDCFTMKVGDLDVKLTPRQS</sequence>
<dbReference type="PRINTS" id="PR00385">
    <property type="entry name" value="P450"/>
</dbReference>
<name>W6YYL4_COCMI</name>
<dbReference type="GO" id="GO:0016705">
    <property type="term" value="F:oxidoreductase activity, acting on paired donors, with incorporation or reduction of molecular oxygen"/>
    <property type="evidence" value="ECO:0007669"/>
    <property type="project" value="InterPro"/>
</dbReference>
<dbReference type="Proteomes" id="UP000054032">
    <property type="component" value="Unassembled WGS sequence"/>
</dbReference>
<dbReference type="GeneID" id="19119206"/>
<dbReference type="Pfam" id="PF00067">
    <property type="entry name" value="p450"/>
    <property type="match status" value="1"/>
</dbReference>
<dbReference type="RefSeq" id="XP_007692826.1">
    <property type="nucleotide sequence ID" value="XM_007694636.1"/>
</dbReference>
<dbReference type="eggNOG" id="KOG0158">
    <property type="taxonomic scope" value="Eukaryota"/>
</dbReference>
<keyword evidence="5 7" id="KW-0408">Iron</keyword>
<protein>
    <recommendedName>
        <fullName evidence="11">Cytochrome P450</fullName>
    </recommendedName>
</protein>
<dbReference type="KEGG" id="bor:COCMIDRAFT_108228"/>
<dbReference type="AlphaFoldDB" id="W6YYL4"/>
<evidence type="ECO:0000256" key="8">
    <source>
        <dbReference type="SAM" id="Phobius"/>
    </source>
</evidence>
<keyword evidence="7" id="KW-0349">Heme</keyword>
<evidence type="ECO:0000256" key="6">
    <source>
        <dbReference type="ARBA" id="ARBA00023033"/>
    </source>
</evidence>
<dbReference type="InterPro" id="IPR001128">
    <property type="entry name" value="Cyt_P450"/>
</dbReference>
<dbReference type="PANTHER" id="PTHR24305">
    <property type="entry name" value="CYTOCHROME P450"/>
    <property type="match status" value="1"/>
</dbReference>
<dbReference type="InterPro" id="IPR050121">
    <property type="entry name" value="Cytochrome_P450_monoxygenase"/>
</dbReference>
<keyword evidence="8" id="KW-0472">Membrane</keyword>
<dbReference type="EMBL" id="KI964148">
    <property type="protein sequence ID" value="EUC40654.1"/>
    <property type="molecule type" value="Genomic_DNA"/>
</dbReference>
<dbReference type="HOGENOM" id="CLU_001570_14_10_1"/>
<comment type="cofactor">
    <cofactor evidence="1 7">
        <name>heme</name>
        <dbReference type="ChEBI" id="CHEBI:30413"/>
    </cofactor>
</comment>
<dbReference type="PRINTS" id="PR00463">
    <property type="entry name" value="EP450I"/>
</dbReference>
<dbReference type="STRING" id="930090.W6YYL4"/>
<keyword evidence="10" id="KW-1185">Reference proteome</keyword>
<evidence type="ECO:0000256" key="5">
    <source>
        <dbReference type="ARBA" id="ARBA00023004"/>
    </source>
</evidence>
<evidence type="ECO:0000313" key="9">
    <source>
        <dbReference type="EMBL" id="EUC40654.1"/>
    </source>
</evidence>
<gene>
    <name evidence="9" type="ORF">COCMIDRAFT_108228</name>
</gene>
<proteinExistence type="inferred from homology"/>
<comment type="similarity">
    <text evidence="2">Belongs to the cytochrome P450 family.</text>
</comment>
<evidence type="ECO:0008006" key="11">
    <source>
        <dbReference type="Google" id="ProtNLM"/>
    </source>
</evidence>
<dbReference type="InterPro" id="IPR002401">
    <property type="entry name" value="Cyt_P450_E_grp-I"/>
</dbReference>
<feature type="transmembrane region" description="Helical" evidence="8">
    <location>
        <begin position="67"/>
        <end position="92"/>
    </location>
</feature>
<dbReference type="GO" id="GO:0005506">
    <property type="term" value="F:iron ion binding"/>
    <property type="evidence" value="ECO:0007669"/>
    <property type="project" value="InterPro"/>
</dbReference>
<dbReference type="CDD" id="cd11061">
    <property type="entry name" value="CYP67-like"/>
    <property type="match status" value="1"/>
</dbReference>
<dbReference type="GO" id="GO:0020037">
    <property type="term" value="F:heme binding"/>
    <property type="evidence" value="ECO:0007669"/>
    <property type="project" value="InterPro"/>
</dbReference>
<keyword evidence="8" id="KW-1133">Transmembrane helix</keyword>
<keyword evidence="6" id="KW-0503">Monooxygenase</keyword>
<reference evidence="9 10" key="1">
    <citation type="journal article" date="2013" name="PLoS Genet.">
        <title>Comparative genome structure, secondary metabolite, and effector coding capacity across Cochliobolus pathogens.</title>
        <authorList>
            <person name="Condon B.J."/>
            <person name="Leng Y."/>
            <person name="Wu D."/>
            <person name="Bushley K.E."/>
            <person name="Ohm R.A."/>
            <person name="Otillar R."/>
            <person name="Martin J."/>
            <person name="Schackwitz W."/>
            <person name="Grimwood J."/>
            <person name="MohdZainudin N."/>
            <person name="Xue C."/>
            <person name="Wang R."/>
            <person name="Manning V.A."/>
            <person name="Dhillon B."/>
            <person name="Tu Z.J."/>
            <person name="Steffenson B.J."/>
            <person name="Salamov A."/>
            <person name="Sun H."/>
            <person name="Lowry S."/>
            <person name="LaButti K."/>
            <person name="Han J."/>
            <person name="Copeland A."/>
            <person name="Lindquist E."/>
            <person name="Barry K."/>
            <person name="Schmutz J."/>
            <person name="Baker S.E."/>
            <person name="Ciuffetti L.M."/>
            <person name="Grigoriev I.V."/>
            <person name="Zhong S."/>
            <person name="Turgeon B.G."/>
        </authorList>
    </citation>
    <scope>NUCLEOTIDE SEQUENCE [LARGE SCALE GENOMIC DNA]</scope>
    <source>
        <strain evidence="9 10">ATCC 44560</strain>
    </source>
</reference>